<protein>
    <recommendedName>
        <fullName evidence="5">Aminomethyltransferase folate-binding domain-containing protein</fullName>
    </recommendedName>
</protein>
<dbReference type="SUPFAM" id="SSF103025">
    <property type="entry name" value="Folate-binding domain"/>
    <property type="match status" value="1"/>
</dbReference>
<dbReference type="InterPro" id="IPR041117">
    <property type="entry name" value="SoxA_A3"/>
</dbReference>
<evidence type="ECO:0000313" key="4">
    <source>
        <dbReference type="EMBL" id="SVE33671.1"/>
    </source>
</evidence>
<dbReference type="PANTHER" id="PTHR43757">
    <property type="entry name" value="AMINOMETHYLTRANSFERASE"/>
    <property type="match status" value="1"/>
</dbReference>
<dbReference type="InterPro" id="IPR028896">
    <property type="entry name" value="GcvT/YgfZ/DmdA"/>
</dbReference>
<feature type="non-terminal residue" evidence="4">
    <location>
        <position position="1"/>
    </location>
</feature>
<sequence length="239" mass="26164">KRHSTAGMGPSQGRHSALTIARLVATKRGITVSETGVSTARPPFSAELLAHSAGRSFFPARRSHMHYRHIELGAQMMQAGAWYRPAFYGPKQHQHTLVQEEARNVRTNVGIIDVSTLGGIEVRGVDAAEFLNRIYTYGFIKQPVGKARYALQVNEAGAIIDDGVACRLHRDHFYVTATTGGVDGVVRSMLKWNAQWRLSVDIANVTSAFCAINIAGPNARSVLKTLCEDVDLEDAAFPY</sequence>
<reference evidence="4" key="1">
    <citation type="submission" date="2018-05" db="EMBL/GenBank/DDBJ databases">
        <authorList>
            <person name="Lanie J.A."/>
            <person name="Ng W.-L."/>
            <person name="Kazmierczak K.M."/>
            <person name="Andrzejewski T.M."/>
            <person name="Davidsen T.M."/>
            <person name="Wayne K.J."/>
            <person name="Tettelin H."/>
            <person name="Glass J.I."/>
            <person name="Rusch D."/>
            <person name="Podicherti R."/>
            <person name="Tsui H.-C.T."/>
            <person name="Winkler M.E."/>
        </authorList>
    </citation>
    <scope>NUCLEOTIDE SEQUENCE</scope>
</reference>
<dbReference type="Pfam" id="PF17806">
    <property type="entry name" value="SO_alpha_A3"/>
    <property type="match status" value="1"/>
</dbReference>
<name>A0A383CNG7_9ZZZZ</name>
<organism evidence="4">
    <name type="scientific">marine metagenome</name>
    <dbReference type="NCBI Taxonomy" id="408172"/>
    <lineage>
        <taxon>unclassified sequences</taxon>
        <taxon>metagenomes</taxon>
        <taxon>ecological metagenomes</taxon>
    </lineage>
</organism>
<evidence type="ECO:0000259" key="2">
    <source>
        <dbReference type="Pfam" id="PF01571"/>
    </source>
</evidence>
<feature type="non-terminal residue" evidence="4">
    <location>
        <position position="239"/>
    </location>
</feature>
<accession>A0A383CNG7</accession>
<dbReference type="Pfam" id="PF01571">
    <property type="entry name" value="GCV_T"/>
    <property type="match status" value="1"/>
</dbReference>
<feature type="domain" description="GCVT N-terminal" evidence="2">
    <location>
        <begin position="65"/>
        <end position="239"/>
    </location>
</feature>
<dbReference type="Gene3D" id="3.30.1360.120">
    <property type="entry name" value="Probable tRNA modification gtpase trme, domain 1"/>
    <property type="match status" value="1"/>
</dbReference>
<dbReference type="PANTHER" id="PTHR43757:SF2">
    <property type="entry name" value="AMINOMETHYLTRANSFERASE, MITOCHONDRIAL"/>
    <property type="match status" value="1"/>
</dbReference>
<evidence type="ECO:0000256" key="1">
    <source>
        <dbReference type="ARBA" id="ARBA00023002"/>
    </source>
</evidence>
<dbReference type="InterPro" id="IPR006222">
    <property type="entry name" value="GCVT_N"/>
</dbReference>
<gene>
    <name evidence="4" type="ORF">METZ01_LOCUS486525</name>
</gene>
<dbReference type="InterPro" id="IPR027266">
    <property type="entry name" value="TrmE/GcvT-like"/>
</dbReference>
<evidence type="ECO:0008006" key="5">
    <source>
        <dbReference type="Google" id="ProtNLM"/>
    </source>
</evidence>
<proteinExistence type="predicted"/>
<evidence type="ECO:0000259" key="3">
    <source>
        <dbReference type="Pfam" id="PF17806"/>
    </source>
</evidence>
<dbReference type="GO" id="GO:0016491">
    <property type="term" value="F:oxidoreductase activity"/>
    <property type="evidence" value="ECO:0007669"/>
    <property type="project" value="UniProtKB-KW"/>
</dbReference>
<dbReference type="AlphaFoldDB" id="A0A383CNG7"/>
<feature type="domain" description="SoxA A3" evidence="3">
    <location>
        <begin position="1"/>
        <end position="54"/>
    </location>
</feature>
<dbReference type="EMBL" id="UINC01210278">
    <property type="protein sequence ID" value="SVE33671.1"/>
    <property type="molecule type" value="Genomic_DNA"/>
</dbReference>
<keyword evidence="1" id="KW-0560">Oxidoreductase</keyword>